<feature type="transmembrane region" description="Helical" evidence="7">
    <location>
        <begin position="31"/>
        <end position="50"/>
    </location>
</feature>
<dbReference type="GO" id="GO:0044780">
    <property type="term" value="P:bacterial-type flagellum assembly"/>
    <property type="evidence" value="ECO:0007669"/>
    <property type="project" value="InterPro"/>
</dbReference>
<feature type="transmembrane region" description="Helical" evidence="7">
    <location>
        <begin position="6"/>
        <end position="24"/>
    </location>
</feature>
<evidence type="ECO:0000313" key="9">
    <source>
        <dbReference type="Proteomes" id="UP000014155"/>
    </source>
</evidence>
<keyword evidence="6 7" id="KW-0472">Membrane</keyword>
<dbReference type="NCBIfam" id="TIGR01398">
    <property type="entry name" value="FlhA"/>
    <property type="match status" value="1"/>
</dbReference>
<comment type="similarity">
    <text evidence="2 7">Belongs to the FHIPEP (flagella/HR/invasion proteins export pore) family.</text>
</comment>
<dbReference type="eggNOG" id="COG1298">
    <property type="taxonomic scope" value="Bacteria"/>
</dbReference>
<feature type="transmembrane region" description="Helical" evidence="7">
    <location>
        <begin position="56"/>
        <end position="82"/>
    </location>
</feature>
<dbReference type="Gene3D" id="1.10.8.540">
    <property type="entry name" value="FHIPEP family, domain 3"/>
    <property type="match status" value="1"/>
</dbReference>
<keyword evidence="7" id="KW-0813">Transport</keyword>
<evidence type="ECO:0000256" key="5">
    <source>
        <dbReference type="ARBA" id="ARBA00022989"/>
    </source>
</evidence>
<dbReference type="PANTHER" id="PTHR30161">
    <property type="entry name" value="FLAGELLAR EXPORT PROTEIN, MEMBRANE FLHA SUBUNIT-RELATED"/>
    <property type="match status" value="1"/>
</dbReference>
<evidence type="ECO:0000256" key="1">
    <source>
        <dbReference type="ARBA" id="ARBA00004651"/>
    </source>
</evidence>
<dbReference type="Gene3D" id="3.40.50.12790">
    <property type="entry name" value="FHIPEP family, domain 4"/>
    <property type="match status" value="1"/>
</dbReference>
<keyword evidence="7" id="KW-1006">Bacterial flagellum protein export</keyword>
<dbReference type="AlphaFoldDB" id="S0FMH1"/>
<dbReference type="InterPro" id="IPR042194">
    <property type="entry name" value="FHIPEP_1"/>
</dbReference>
<name>S0FMH1_RUMCE</name>
<evidence type="ECO:0000256" key="4">
    <source>
        <dbReference type="ARBA" id="ARBA00022692"/>
    </source>
</evidence>
<dbReference type="InterPro" id="IPR042196">
    <property type="entry name" value="FHIPEP_4"/>
</dbReference>
<comment type="subcellular location">
    <subcellularLocation>
        <location evidence="1 7">Cell membrane</location>
        <topology evidence="1 7">Multi-pass membrane protein</topology>
    </subcellularLocation>
</comment>
<keyword evidence="8" id="KW-0282">Flagellum</keyword>
<feature type="transmembrane region" description="Helical" evidence="7">
    <location>
        <begin position="103"/>
        <end position="121"/>
    </location>
</feature>
<dbReference type="InterPro" id="IPR006301">
    <property type="entry name" value="FlhA"/>
</dbReference>
<dbReference type="InterPro" id="IPR042193">
    <property type="entry name" value="FHIPEP_3"/>
</dbReference>
<protein>
    <recommendedName>
        <fullName evidence="7">Flagellar biosynthesis protein FlhA</fullName>
    </recommendedName>
</protein>
<feature type="transmembrane region" description="Helical" evidence="7">
    <location>
        <begin position="189"/>
        <end position="210"/>
    </location>
</feature>
<dbReference type="RefSeq" id="WP_004626317.1">
    <property type="nucleotide sequence ID" value="NZ_AORV01000036.1"/>
</dbReference>
<dbReference type="Gene3D" id="3.40.30.60">
    <property type="entry name" value="FHIPEP family, domain 1"/>
    <property type="match status" value="1"/>
</dbReference>
<evidence type="ECO:0000313" key="8">
    <source>
        <dbReference type="EMBL" id="EMS71536.1"/>
    </source>
</evidence>
<keyword evidence="4 7" id="KW-0812">Transmembrane</keyword>
<comment type="function">
    <text evidence="7">Required for formation of the rod structure of the flagellar apparatus. Together with FliI and FliH, may constitute the export apparatus of flagellin.</text>
</comment>
<keyword evidence="3 7" id="KW-1003">Cell membrane</keyword>
<evidence type="ECO:0000256" key="3">
    <source>
        <dbReference type="ARBA" id="ARBA00022475"/>
    </source>
</evidence>
<reference evidence="8 9" key="1">
    <citation type="journal article" date="2013" name="Genome Announc.">
        <title>Draft Genome Sequence of the Cellulolytic, Mesophilic, Anaerobic Bacterium Clostridium termitidis Strain CT1112 (DSM 5398).</title>
        <authorList>
            <person name="Lal S."/>
            <person name="Ramachandran U."/>
            <person name="Zhang X."/>
            <person name="Munir R."/>
            <person name="Sparling R."/>
            <person name="Levin D.B."/>
        </authorList>
    </citation>
    <scope>NUCLEOTIDE SEQUENCE [LARGE SCALE GENOMIC DNA]</scope>
    <source>
        <strain evidence="8 9">CT1112</strain>
    </source>
</reference>
<keyword evidence="8" id="KW-0966">Cell projection</keyword>
<dbReference type="GO" id="GO:0005886">
    <property type="term" value="C:plasma membrane"/>
    <property type="evidence" value="ECO:0007669"/>
    <property type="project" value="UniProtKB-SubCell"/>
</dbReference>
<dbReference type="Pfam" id="PF00771">
    <property type="entry name" value="FHIPEP"/>
    <property type="match status" value="1"/>
</dbReference>
<feature type="transmembrane region" description="Helical" evidence="7">
    <location>
        <begin position="231"/>
        <end position="251"/>
    </location>
</feature>
<dbReference type="GO" id="GO:0009306">
    <property type="term" value="P:protein secretion"/>
    <property type="evidence" value="ECO:0007669"/>
    <property type="project" value="InterPro"/>
</dbReference>
<sequence length="674" mass="74234">MSRLNNFFIPLIVIITILNLILPIPEIMLDFLLAINIILAAIIMLNTIYLKTALDLSIFPTLIVVTTIYRLSLNVTATKLILSEGKAGEVIRGFGTFVGRNNLVVGFVIFFIIMIVNFLVITKGSERVAEVAARFTLDAMPGKQMAIDADLNTGLISEAEAKERRKKVQREADFYGSMDGASKFVKNDAIAGIIITFLNIAGGLIIGVVMRGEEISEALNNYTILTIGDGLVSQLPALMLSVATSFIVTRAGADSDLNKDVIKQLFYNPKVLFIAAVLSVGMAPFLTPIPFLILAAVLVFIGIKIKQLQKEAVADEEVQIQESEVEEIRKPENVVTLLQVDPIELEFGYGIIPLADANQGGDLLDRVVLIRRQLALELGMIVPVIRLRDNIQIGPNEYIIKIKGSEVAKGELLFDYFLAMNSGGVEEELDGIKTTEPAFGLPAIWIQEGQRDKAEMLGYTVVDPPSIIATHLTEVIKKHSYELLGRQEVQALVDNIRQAYPAIVDELVPKLMSIGEIQKVLANLLKENVSIRDMVTIMETLADYSPMTHDVDMLTEYVRQALGRAISQRFFNGNSNVITIDPKVEQLIMDNIQKTEFGSYLALDPSVSNTIINNVSKNVQRLLQLGSQPIVLASPIVRLYFKRLTENVIPGLVVLSYNEIDPGVEIQSVGTVTV</sequence>
<evidence type="ECO:0000256" key="2">
    <source>
        <dbReference type="ARBA" id="ARBA00008835"/>
    </source>
</evidence>
<dbReference type="PROSITE" id="PS00994">
    <property type="entry name" value="FHIPEP"/>
    <property type="match status" value="1"/>
</dbReference>
<keyword evidence="5 7" id="KW-1133">Transmembrane helix</keyword>
<keyword evidence="9" id="KW-1185">Reference proteome</keyword>
<comment type="caution">
    <text evidence="8">The sequence shown here is derived from an EMBL/GenBank/DDBJ whole genome shotgun (WGS) entry which is preliminary data.</text>
</comment>
<dbReference type="PANTHER" id="PTHR30161:SF1">
    <property type="entry name" value="FLAGELLAR BIOSYNTHESIS PROTEIN FLHA-RELATED"/>
    <property type="match status" value="1"/>
</dbReference>
<gene>
    <name evidence="7" type="primary">flhA</name>
    <name evidence="8" type="ORF">CTER_2648</name>
</gene>
<evidence type="ECO:0000256" key="7">
    <source>
        <dbReference type="RuleBase" id="RU364093"/>
    </source>
</evidence>
<keyword evidence="7" id="KW-1005">Bacterial flagellum biogenesis</keyword>
<dbReference type="PATRIC" id="fig|1195236.3.peg.2968"/>
<feature type="transmembrane region" description="Helical" evidence="7">
    <location>
        <begin position="271"/>
        <end position="301"/>
    </location>
</feature>
<proteinExistence type="inferred from homology"/>
<dbReference type="PIRSF" id="PIRSF005419">
    <property type="entry name" value="FlhA"/>
    <property type="match status" value="1"/>
</dbReference>
<evidence type="ECO:0000256" key="6">
    <source>
        <dbReference type="ARBA" id="ARBA00023136"/>
    </source>
</evidence>
<dbReference type="InterPro" id="IPR025505">
    <property type="entry name" value="FHIPEP_CS"/>
</dbReference>
<dbReference type="Proteomes" id="UP000014155">
    <property type="component" value="Unassembled WGS sequence"/>
</dbReference>
<dbReference type="STRING" id="1195236.CTER_2648"/>
<keyword evidence="7" id="KW-0653">Protein transport</keyword>
<accession>S0FMH1</accession>
<dbReference type="InterPro" id="IPR001712">
    <property type="entry name" value="T3SS_FHIPEP"/>
</dbReference>
<keyword evidence="8" id="KW-0969">Cilium</keyword>
<organism evidence="8 9">
    <name type="scientific">Ruminiclostridium cellobioparum subsp. termitidis CT1112</name>
    <dbReference type="NCBI Taxonomy" id="1195236"/>
    <lineage>
        <taxon>Bacteria</taxon>
        <taxon>Bacillati</taxon>
        <taxon>Bacillota</taxon>
        <taxon>Clostridia</taxon>
        <taxon>Eubacteriales</taxon>
        <taxon>Oscillospiraceae</taxon>
        <taxon>Ruminiclostridium</taxon>
    </lineage>
</organism>
<dbReference type="PRINTS" id="PR00949">
    <property type="entry name" value="TYPE3IMAPROT"/>
</dbReference>
<dbReference type="EMBL" id="AORV01000036">
    <property type="protein sequence ID" value="EMS71536.1"/>
    <property type="molecule type" value="Genomic_DNA"/>
</dbReference>